<keyword evidence="3 5" id="KW-0235">DNA replication</keyword>
<dbReference type="Pfam" id="PF04084">
    <property type="entry name" value="RecA-like_ORC2"/>
    <property type="match status" value="1"/>
</dbReference>
<organism evidence="9 10">
    <name type="scientific">Fibroporia radiculosa</name>
    <dbReference type="NCBI Taxonomy" id="599839"/>
    <lineage>
        <taxon>Eukaryota</taxon>
        <taxon>Fungi</taxon>
        <taxon>Dikarya</taxon>
        <taxon>Basidiomycota</taxon>
        <taxon>Agaricomycotina</taxon>
        <taxon>Agaricomycetes</taxon>
        <taxon>Polyporales</taxon>
        <taxon>Fibroporiaceae</taxon>
        <taxon>Fibroporia</taxon>
    </lineage>
</organism>
<feature type="region of interest" description="Disordered" evidence="6">
    <location>
        <begin position="301"/>
        <end position="332"/>
    </location>
</feature>
<dbReference type="RefSeq" id="XP_012185069.1">
    <property type="nucleotide sequence ID" value="XM_012329679.1"/>
</dbReference>
<dbReference type="Pfam" id="PF24882">
    <property type="entry name" value="WHD_ORC2"/>
    <property type="match status" value="1"/>
</dbReference>
<sequence>MLSDYTDAHATSSADEDEELEGWASSAPSASSRPSSALSGVYAGDHNDDDDDDDDVHPFHSGLTAPTTFDSYFLHASKPSRTSASVFSDLVAPLSPEEYTAALARAEARAQRVPSLSLSRTRLWEDPAAQRPLFARYAQELDEGFNLLFYGYGSKRCVLNAFARALAAQGKGRHHVVVANAFQPGFALKELLSSVEQIPALQDAEELGQSAGQGATSTSVDAQTQRVFDYFSRSVEGEEANASRLFLVIHNIDGPGLRTTKANACLAQLALAPRIHIVASIDHIAAPSRWTLSELFARKAESPYSPQHRRTKVRGTAKGKARASDGQPDGTQAWADMLPRRGFAWLWHDLTTLAPYDFELARADPGAVSLSSSLKRTAGAGVGHAGGAGTAIISESAARHVLASVTQKARRLFVLLGSRQLELMAESSGAGGAAQAQTEAYDYERLFNAARDEFVATSDTALRALLGEFRDHGVVVSVVISSAGAGEALWIPMRKDALTKIVGELKAEGL</sequence>
<evidence type="ECO:0000313" key="9">
    <source>
        <dbReference type="EMBL" id="CCM05786.1"/>
    </source>
</evidence>
<dbReference type="InterPro" id="IPR007220">
    <property type="entry name" value="ORC2"/>
</dbReference>
<dbReference type="Proteomes" id="UP000006352">
    <property type="component" value="Unassembled WGS sequence"/>
</dbReference>
<dbReference type="OrthoDB" id="346673at2759"/>
<comment type="function">
    <text evidence="5">Component of the origin recognition complex (ORC) that binds origins of replication. DNA-binding is ATP-dependent. ORC is required to assemble the pre-replication complex necessary to initiate DNA replication.</text>
</comment>
<evidence type="ECO:0000256" key="6">
    <source>
        <dbReference type="SAM" id="MobiDB-lite"/>
    </source>
</evidence>
<dbReference type="InterPro" id="IPR056772">
    <property type="entry name" value="RecA-like_ORC2"/>
</dbReference>
<dbReference type="EMBL" id="HE797206">
    <property type="protein sequence ID" value="CCM05786.1"/>
    <property type="molecule type" value="Genomic_DNA"/>
</dbReference>
<feature type="domain" description="Origin recognition complex subunit 2 RecA-like" evidence="7">
    <location>
        <begin position="130"/>
        <end position="349"/>
    </location>
</feature>
<evidence type="ECO:0000256" key="4">
    <source>
        <dbReference type="ARBA" id="ARBA00023242"/>
    </source>
</evidence>
<evidence type="ECO:0000256" key="5">
    <source>
        <dbReference type="RuleBase" id="RU368084"/>
    </source>
</evidence>
<dbReference type="FunCoup" id="J4IC48">
    <property type="interactions" value="914"/>
</dbReference>
<proteinExistence type="inferred from homology"/>
<accession>J4IC48</accession>
<feature type="domain" description="Origin recognition complex subunit 2 winged-helix" evidence="8">
    <location>
        <begin position="435"/>
        <end position="496"/>
    </location>
</feature>
<dbReference type="InParanoid" id="J4IC48"/>
<comment type="subunit">
    <text evidence="5">Component of the origin recognition complex (ORC).</text>
</comment>
<evidence type="ECO:0000256" key="2">
    <source>
        <dbReference type="ARBA" id="ARBA00007421"/>
    </source>
</evidence>
<protein>
    <recommendedName>
        <fullName evidence="5">Origin recognition complex subunit 2</fullName>
    </recommendedName>
</protein>
<gene>
    <name evidence="9" type="ORF">FIBRA_08019</name>
</gene>
<comment type="similarity">
    <text evidence="2 5">Belongs to the ORC2 family.</text>
</comment>
<dbReference type="AlphaFoldDB" id="J4IC48"/>
<dbReference type="GeneID" id="24100697"/>
<evidence type="ECO:0000313" key="10">
    <source>
        <dbReference type="Proteomes" id="UP000006352"/>
    </source>
</evidence>
<dbReference type="PANTHER" id="PTHR14052">
    <property type="entry name" value="ORIGIN RECOGNITION COMPLEX SUBUNIT 2"/>
    <property type="match status" value="1"/>
</dbReference>
<dbReference type="PANTHER" id="PTHR14052:SF0">
    <property type="entry name" value="ORIGIN RECOGNITION COMPLEX SUBUNIT 2"/>
    <property type="match status" value="1"/>
</dbReference>
<keyword evidence="4 5" id="KW-0539">Nucleus</keyword>
<evidence type="ECO:0000259" key="8">
    <source>
        <dbReference type="Pfam" id="PF24882"/>
    </source>
</evidence>
<dbReference type="GO" id="GO:0005664">
    <property type="term" value="C:nuclear origin of replication recognition complex"/>
    <property type="evidence" value="ECO:0007669"/>
    <property type="project" value="UniProtKB-UniRule"/>
</dbReference>
<comment type="subcellular location">
    <subcellularLocation>
        <location evidence="1 5">Nucleus</location>
    </subcellularLocation>
</comment>
<keyword evidence="10" id="KW-1185">Reference proteome</keyword>
<feature type="compositionally biased region" description="Low complexity" evidence="6">
    <location>
        <begin position="24"/>
        <end position="39"/>
    </location>
</feature>
<feature type="region of interest" description="Disordered" evidence="6">
    <location>
        <begin position="1"/>
        <end position="61"/>
    </location>
</feature>
<evidence type="ECO:0000256" key="1">
    <source>
        <dbReference type="ARBA" id="ARBA00004123"/>
    </source>
</evidence>
<evidence type="ECO:0000259" key="7">
    <source>
        <dbReference type="Pfam" id="PF04084"/>
    </source>
</evidence>
<dbReference type="STRING" id="599839.J4IC48"/>
<dbReference type="GO" id="GO:0006260">
    <property type="term" value="P:DNA replication"/>
    <property type="evidence" value="ECO:0007669"/>
    <property type="project" value="UniProtKB-UniRule"/>
</dbReference>
<reference evidence="9 10" key="1">
    <citation type="journal article" date="2012" name="Appl. Environ. Microbiol.">
        <title>Short-read sequencing for genomic analysis of the brown rot fungus Fibroporia radiculosa.</title>
        <authorList>
            <person name="Tang J.D."/>
            <person name="Perkins A.D."/>
            <person name="Sonstegard T.S."/>
            <person name="Schroeder S.G."/>
            <person name="Burgess S.C."/>
            <person name="Diehl S.V."/>
        </authorList>
    </citation>
    <scope>NUCLEOTIDE SEQUENCE [LARGE SCALE GENOMIC DNA]</scope>
    <source>
        <strain evidence="9 10">TFFH 294</strain>
    </source>
</reference>
<evidence type="ECO:0000256" key="3">
    <source>
        <dbReference type="ARBA" id="ARBA00022705"/>
    </source>
</evidence>
<dbReference type="InterPro" id="IPR056773">
    <property type="entry name" value="WHD_ORC2"/>
</dbReference>
<dbReference type="GO" id="GO:0003688">
    <property type="term" value="F:DNA replication origin binding"/>
    <property type="evidence" value="ECO:0007669"/>
    <property type="project" value="UniProtKB-UniRule"/>
</dbReference>
<feature type="compositionally biased region" description="Basic residues" evidence="6">
    <location>
        <begin position="307"/>
        <end position="321"/>
    </location>
</feature>
<name>J4IC48_9APHY</name>
<dbReference type="HOGENOM" id="CLU_018596_0_0_1"/>